<sequence>MADSQMSVDVDEVSKVVAFYRRAADVVGSAADDIRRHELGRWALGEEYREMGARYREMGRVITERLTDQAHAADRLADALGRGIAMIDTADADNATGLTRTVGGHRSDGSGAA</sequence>
<protein>
    <recommendedName>
        <fullName evidence="3">WXG100 family type VII secretion target</fullName>
    </recommendedName>
</protein>
<dbReference type="Proteomes" id="UP000602395">
    <property type="component" value="Unassembled WGS sequence"/>
</dbReference>
<accession>A0ABR7WE15</accession>
<evidence type="ECO:0000313" key="2">
    <source>
        <dbReference type="Proteomes" id="UP000602395"/>
    </source>
</evidence>
<name>A0ABR7WE15_9ACTN</name>
<keyword evidence="2" id="KW-1185">Reference proteome</keyword>
<comment type="caution">
    <text evidence="1">The sequence shown here is derived from an EMBL/GenBank/DDBJ whole genome shotgun (WGS) entry which is preliminary data.</text>
</comment>
<organism evidence="1 2">
    <name type="scientific">Gordonia hankookensis</name>
    <dbReference type="NCBI Taxonomy" id="589403"/>
    <lineage>
        <taxon>Bacteria</taxon>
        <taxon>Bacillati</taxon>
        <taxon>Actinomycetota</taxon>
        <taxon>Actinomycetes</taxon>
        <taxon>Mycobacteriales</taxon>
        <taxon>Gordoniaceae</taxon>
        <taxon>Gordonia</taxon>
    </lineage>
</organism>
<dbReference type="EMBL" id="JACWMS010000003">
    <property type="protein sequence ID" value="MBD1321023.1"/>
    <property type="molecule type" value="Genomic_DNA"/>
</dbReference>
<proteinExistence type="predicted"/>
<evidence type="ECO:0008006" key="3">
    <source>
        <dbReference type="Google" id="ProtNLM"/>
    </source>
</evidence>
<dbReference type="RefSeq" id="WP_190267661.1">
    <property type="nucleotide sequence ID" value="NZ_BAABAD010000005.1"/>
</dbReference>
<gene>
    <name evidence="1" type="ORF">IDF66_15660</name>
</gene>
<reference evidence="1 2" key="1">
    <citation type="submission" date="2020-09" db="EMBL/GenBank/DDBJ databases">
        <title>Novel species in genus Gordonia.</title>
        <authorList>
            <person name="Zhang G."/>
        </authorList>
    </citation>
    <scope>NUCLEOTIDE SEQUENCE [LARGE SCALE GENOMIC DNA]</scope>
    <source>
        <strain evidence="1 2">ON-33</strain>
    </source>
</reference>
<evidence type="ECO:0000313" key="1">
    <source>
        <dbReference type="EMBL" id="MBD1321023.1"/>
    </source>
</evidence>